<evidence type="ECO:0000256" key="2">
    <source>
        <dbReference type="ARBA" id="ARBA00022694"/>
    </source>
</evidence>
<comment type="catalytic activity">
    <reaction evidence="3">
        <text>cytidine(34) in elongator tRNA(Met) + acetate + ATP = N(4)-acetylcytidine(34) in elongator tRNA(Met) + AMP + diphosphate</text>
        <dbReference type="Rhea" id="RHEA:58144"/>
        <dbReference type="Rhea" id="RHEA-COMP:10693"/>
        <dbReference type="Rhea" id="RHEA-COMP:10694"/>
        <dbReference type="ChEBI" id="CHEBI:30089"/>
        <dbReference type="ChEBI" id="CHEBI:30616"/>
        <dbReference type="ChEBI" id="CHEBI:33019"/>
        <dbReference type="ChEBI" id="CHEBI:74900"/>
        <dbReference type="ChEBI" id="CHEBI:82748"/>
        <dbReference type="ChEBI" id="CHEBI:456215"/>
    </reaction>
</comment>
<sequence length="419" mass="46219">MRAVGLIVEYNPLHNGHVYHCRESRRLSGADAVVCVMSGHFLQRGEPALANKWARTEMALRMGADLVLELPVAYACQPAEWFAYGAVSVLDATGCVDALCFGSESGDLRSLDAAAGVLASEPPSMREDLRTRLKSGVPYPAAYAGAAAEAIRRQAEDAGAEAPDLSQPNNSLGLHYLLALRRLRSRIEPLTIPRLKAGYLQREITDESIASATALRRLLGEGADLDALKPYVPASTLDVLRSEWRAGRAPMSWDRFAGALFHELYAADADELALRFDVREGIENRLKQALAGGGFDPHSPGAVDRLLDALKTKRYTRTALQRMLLRILLHHRKSDLPPERLAAGAPYIRVLGFTGRGRELLKRMRRTARVPVVVRAAASDDPWLAMDIRASAVYALAYPRRQPDAVRWDYTRPPLQLDR</sequence>
<dbReference type="NCBIfam" id="NF010191">
    <property type="entry name" value="PRK13670.1"/>
    <property type="match status" value="1"/>
</dbReference>
<keyword evidence="5" id="KW-1185">Reference proteome</keyword>
<proteinExistence type="inferred from homology"/>
<dbReference type="Gene3D" id="3.40.50.620">
    <property type="entry name" value="HUPs"/>
    <property type="match status" value="1"/>
</dbReference>
<dbReference type="EC" id="6.3.4.-" evidence="3"/>
<comment type="caution">
    <text evidence="4">The sequence shown here is derived from an EMBL/GenBank/DDBJ whole genome shotgun (WGS) entry which is preliminary data.</text>
</comment>
<feature type="binding site" evidence="3">
    <location>
        <position position="194"/>
    </location>
    <ligand>
        <name>ATP</name>
        <dbReference type="ChEBI" id="CHEBI:30616"/>
    </ligand>
</feature>
<reference evidence="5" key="1">
    <citation type="journal article" date="2019" name="Int. J. Syst. Evol. Microbiol.">
        <title>The Global Catalogue of Microorganisms (GCM) 10K type strain sequencing project: providing services to taxonomists for standard genome sequencing and annotation.</title>
        <authorList>
            <consortium name="The Broad Institute Genomics Platform"/>
            <consortium name="The Broad Institute Genome Sequencing Center for Infectious Disease"/>
            <person name="Wu L."/>
            <person name="Ma J."/>
        </authorList>
    </citation>
    <scope>NUCLEOTIDE SEQUENCE [LARGE SCALE GENOMIC DNA]</scope>
    <source>
        <strain evidence="5">JCM 18657</strain>
    </source>
</reference>
<dbReference type="RefSeq" id="WP_138787812.1">
    <property type="nucleotide sequence ID" value="NZ_JBHTGQ010000002.1"/>
</dbReference>
<comment type="caution">
    <text evidence="3">Lacks conserved residue(s) required for the propagation of feature annotation.</text>
</comment>
<evidence type="ECO:0000313" key="4">
    <source>
        <dbReference type="EMBL" id="MFC7748777.1"/>
    </source>
</evidence>
<gene>
    <name evidence="3" type="primary">tmcAL</name>
    <name evidence="4" type="ORF">ACFQWB_02300</name>
</gene>
<dbReference type="PANTHER" id="PTHR37825:SF1">
    <property type="entry name" value="TRNA(MET) CYTIDINE ACETATE LIGASE"/>
    <property type="match status" value="1"/>
</dbReference>
<accession>A0ABW2UXZ9</accession>
<dbReference type="InterPro" id="IPR014729">
    <property type="entry name" value="Rossmann-like_a/b/a_fold"/>
</dbReference>
<evidence type="ECO:0000313" key="5">
    <source>
        <dbReference type="Proteomes" id="UP001596528"/>
    </source>
</evidence>
<feature type="binding site" evidence="3">
    <location>
        <position position="102"/>
    </location>
    <ligand>
        <name>ATP</name>
        <dbReference type="ChEBI" id="CHEBI:30616"/>
    </ligand>
</feature>
<keyword evidence="3" id="KW-0694">RNA-binding</keyword>
<evidence type="ECO:0000256" key="3">
    <source>
        <dbReference type="HAMAP-Rule" id="MF_01539"/>
    </source>
</evidence>
<dbReference type="Pfam" id="PF05636">
    <property type="entry name" value="HIGH_NTase1"/>
    <property type="match status" value="1"/>
</dbReference>
<organism evidence="4 5">
    <name type="scientific">Paenibacillus thermoaerophilus</name>
    <dbReference type="NCBI Taxonomy" id="1215385"/>
    <lineage>
        <taxon>Bacteria</taxon>
        <taxon>Bacillati</taxon>
        <taxon>Bacillota</taxon>
        <taxon>Bacilli</taxon>
        <taxon>Bacillales</taxon>
        <taxon>Paenibacillaceae</taxon>
        <taxon>Paenibacillus</taxon>
    </lineage>
</organism>
<dbReference type="PANTHER" id="PTHR37825">
    <property type="entry name" value="TRNA(MET) CYTIDINE ACETATE LIGASE"/>
    <property type="match status" value="1"/>
</dbReference>
<comment type="function">
    <text evidence="3">Catalyzes the formation of N(4)-acetylcytidine (ac(4)C) at the wobble position of elongator tRNA(Met), using acetate and ATP as substrates. First activates an acetate ion to form acetyladenylate (Ac-AMP) and then transfers the acetyl group to tRNA to form ac(4)C34.</text>
</comment>
<keyword evidence="2 3" id="KW-0819">tRNA processing</keyword>
<feature type="binding site" evidence="3">
    <location>
        <begin position="7"/>
        <end position="20"/>
    </location>
    <ligand>
        <name>ATP</name>
        <dbReference type="ChEBI" id="CHEBI:30616"/>
    </ligand>
</feature>
<keyword evidence="3" id="KW-0820">tRNA-binding</keyword>
<comment type="subcellular location">
    <subcellularLocation>
        <location evidence="3">Cytoplasm</location>
    </subcellularLocation>
</comment>
<name>A0ABW2UXZ9_9BACL</name>
<evidence type="ECO:0000256" key="1">
    <source>
        <dbReference type="ARBA" id="ARBA00022598"/>
    </source>
</evidence>
<dbReference type="InterPro" id="IPR008513">
    <property type="entry name" value="tRNA(Met)_cyd_acetate_ligase"/>
</dbReference>
<feature type="binding site" evidence="3">
    <location>
        <position position="169"/>
    </location>
    <ligand>
        <name>ATP</name>
        <dbReference type="ChEBI" id="CHEBI:30616"/>
    </ligand>
</feature>
<dbReference type="EMBL" id="JBHTGQ010000002">
    <property type="protein sequence ID" value="MFC7748777.1"/>
    <property type="molecule type" value="Genomic_DNA"/>
</dbReference>
<dbReference type="Proteomes" id="UP001596528">
    <property type="component" value="Unassembled WGS sequence"/>
</dbReference>
<dbReference type="SUPFAM" id="SSF52374">
    <property type="entry name" value="Nucleotidylyl transferase"/>
    <property type="match status" value="1"/>
</dbReference>
<dbReference type="HAMAP" id="MF_01539">
    <property type="entry name" value="TmcAL"/>
    <property type="match status" value="1"/>
</dbReference>
<protein>
    <recommendedName>
        <fullName evidence="3">tRNA(Met) cytidine acetate ligase</fullName>
        <ecNumber evidence="3">6.3.4.-</ecNumber>
    </recommendedName>
</protein>
<keyword evidence="3" id="KW-0067">ATP-binding</keyword>
<keyword evidence="3" id="KW-0963">Cytoplasm</keyword>
<keyword evidence="3" id="KW-0547">Nucleotide-binding</keyword>
<keyword evidence="1 3" id="KW-0436">Ligase</keyword>
<comment type="similarity">
    <text evidence="3">Belongs to the TmcAL family.</text>
</comment>